<sequence length="322" mass="34251">MKRVLIDTATAAPEVVALVMALSEPDIHVEAITTVMGKVPAGIATRNTLLSITAAGTYQPPVFEGIAKPMFHEQHDASLIFGADGLGSLSVAQHPAQTKEVLHAVDAIIKTVSEWGEALELLCLGPLTNVALAITKAPQVMRRLKRITLTGGAAFEGDANPMAEFNIWQDAEAADIVFNFGVPLVMVTAEASDACAGLSKQDLDNLASGQNRPSGFGQDCFNTLLQLGEKNPDARSLLFSSPLAFAVLARPELIQDSFASYSRVETQGSAQVYGATVNDRRTDETHPFRANASETIGAFNCQVVHRVDSAAFGQYLSGLLVK</sequence>
<dbReference type="PANTHER" id="PTHR12304:SF4">
    <property type="entry name" value="URIDINE NUCLEOSIDASE"/>
    <property type="match status" value="1"/>
</dbReference>
<dbReference type="Gene3D" id="3.90.245.10">
    <property type="entry name" value="Ribonucleoside hydrolase-like"/>
    <property type="match status" value="1"/>
</dbReference>
<dbReference type="InterPro" id="IPR036452">
    <property type="entry name" value="Ribo_hydro-like"/>
</dbReference>
<dbReference type="GO" id="GO:0005829">
    <property type="term" value="C:cytosol"/>
    <property type="evidence" value="ECO:0007669"/>
    <property type="project" value="TreeGrafter"/>
</dbReference>
<dbReference type="EMBL" id="QUMS01000005">
    <property type="protein sequence ID" value="REG05407.1"/>
    <property type="molecule type" value="Genomic_DNA"/>
</dbReference>
<name>A0A347ZWI3_9CHLR</name>
<protein>
    <submittedName>
        <fullName evidence="4">Purine nucleosidase</fullName>
    </submittedName>
</protein>
<dbReference type="Pfam" id="PF01156">
    <property type="entry name" value="IU_nuc_hydro"/>
    <property type="match status" value="1"/>
</dbReference>
<proteinExistence type="predicted"/>
<reference evidence="4 5" key="1">
    <citation type="submission" date="2018-08" db="EMBL/GenBank/DDBJ databases">
        <title>Genomic Encyclopedia of Type Strains, Phase IV (KMG-IV): sequencing the most valuable type-strain genomes for metagenomic binning, comparative biology and taxonomic classification.</title>
        <authorList>
            <person name="Goeker M."/>
        </authorList>
    </citation>
    <scope>NUCLEOTIDE SEQUENCE [LARGE SCALE GENOMIC DNA]</scope>
    <source>
        <strain evidence="4 5">DSM 23923</strain>
    </source>
</reference>
<evidence type="ECO:0000313" key="5">
    <source>
        <dbReference type="Proteomes" id="UP000256388"/>
    </source>
</evidence>
<feature type="domain" description="Inosine/uridine-preferring nucleoside hydrolase" evidence="3">
    <location>
        <begin position="4"/>
        <end position="312"/>
    </location>
</feature>
<accession>A0A347ZWI3</accession>
<dbReference type="OrthoDB" id="9797882at2"/>
<organism evidence="4 5">
    <name type="scientific">Pelolinea submarina</name>
    <dbReference type="NCBI Taxonomy" id="913107"/>
    <lineage>
        <taxon>Bacteria</taxon>
        <taxon>Bacillati</taxon>
        <taxon>Chloroflexota</taxon>
        <taxon>Anaerolineae</taxon>
        <taxon>Anaerolineales</taxon>
        <taxon>Anaerolineaceae</taxon>
        <taxon>Pelolinea</taxon>
    </lineage>
</organism>
<dbReference type="InterPro" id="IPR001910">
    <property type="entry name" value="Inosine/uridine_hydrolase_dom"/>
</dbReference>
<dbReference type="Proteomes" id="UP000256388">
    <property type="component" value="Unassembled WGS sequence"/>
</dbReference>
<dbReference type="InterPro" id="IPR023186">
    <property type="entry name" value="IUNH"/>
</dbReference>
<dbReference type="RefSeq" id="WP_116226074.1">
    <property type="nucleotide sequence ID" value="NZ_AP018437.1"/>
</dbReference>
<evidence type="ECO:0000259" key="3">
    <source>
        <dbReference type="Pfam" id="PF01156"/>
    </source>
</evidence>
<evidence type="ECO:0000256" key="2">
    <source>
        <dbReference type="ARBA" id="ARBA00023295"/>
    </source>
</evidence>
<gene>
    <name evidence="4" type="ORF">DFR64_2807</name>
</gene>
<dbReference type="PANTHER" id="PTHR12304">
    <property type="entry name" value="INOSINE-URIDINE PREFERRING NUCLEOSIDE HYDROLASE"/>
    <property type="match status" value="1"/>
</dbReference>
<comment type="caution">
    <text evidence="4">The sequence shown here is derived from an EMBL/GenBank/DDBJ whole genome shotgun (WGS) entry which is preliminary data.</text>
</comment>
<dbReference type="GO" id="GO:0006152">
    <property type="term" value="P:purine nucleoside catabolic process"/>
    <property type="evidence" value="ECO:0007669"/>
    <property type="project" value="TreeGrafter"/>
</dbReference>
<keyword evidence="1" id="KW-0378">Hydrolase</keyword>
<keyword evidence="2" id="KW-0326">Glycosidase</keyword>
<dbReference type="SUPFAM" id="SSF53590">
    <property type="entry name" value="Nucleoside hydrolase"/>
    <property type="match status" value="1"/>
</dbReference>
<dbReference type="GO" id="GO:0008477">
    <property type="term" value="F:purine nucleosidase activity"/>
    <property type="evidence" value="ECO:0007669"/>
    <property type="project" value="TreeGrafter"/>
</dbReference>
<evidence type="ECO:0000313" key="4">
    <source>
        <dbReference type="EMBL" id="REG05407.1"/>
    </source>
</evidence>
<keyword evidence="5" id="KW-1185">Reference proteome</keyword>
<dbReference type="AlphaFoldDB" id="A0A347ZWI3"/>
<evidence type="ECO:0000256" key="1">
    <source>
        <dbReference type="ARBA" id="ARBA00022801"/>
    </source>
</evidence>